<evidence type="ECO:0000256" key="6">
    <source>
        <dbReference type="SAM" id="SignalP"/>
    </source>
</evidence>
<accession>A0A6I8R0W5</accession>
<evidence type="ECO:0000256" key="1">
    <source>
        <dbReference type="ARBA" id="ARBA00009228"/>
    </source>
</evidence>
<feature type="chain" id="PRO_5030155484" description="Peptidase S1 domain-containing protein" evidence="6">
    <location>
        <begin position="16"/>
        <end position="279"/>
    </location>
</feature>
<dbReference type="InterPro" id="IPR018114">
    <property type="entry name" value="TRYPSIN_HIS"/>
</dbReference>
<keyword evidence="5" id="KW-1015">Disulfide bond</keyword>
<dbReference type="InterPro" id="IPR001254">
    <property type="entry name" value="Trypsin_dom"/>
</dbReference>
<organism evidence="8">
    <name type="scientific">Xenopus tropicalis</name>
    <name type="common">Western clawed frog</name>
    <name type="synonym">Silurana tropicalis</name>
    <dbReference type="NCBI Taxonomy" id="8364"/>
    <lineage>
        <taxon>Eukaryota</taxon>
        <taxon>Metazoa</taxon>
        <taxon>Chordata</taxon>
        <taxon>Craniata</taxon>
        <taxon>Vertebrata</taxon>
        <taxon>Euteleostomi</taxon>
        <taxon>Amphibia</taxon>
        <taxon>Batrachia</taxon>
        <taxon>Anura</taxon>
        <taxon>Pipoidea</taxon>
        <taxon>Pipidae</taxon>
        <taxon>Xenopodinae</taxon>
        <taxon>Xenopus</taxon>
        <taxon>Silurana</taxon>
    </lineage>
</organism>
<dbReference type="PANTHER" id="PTHR24264">
    <property type="entry name" value="TRYPSIN-RELATED"/>
    <property type="match status" value="1"/>
</dbReference>
<sequence>MMPLWILLFLAVAAAAPLDDDKIVGGYECTPHSQPWQVYFTQNSQVFCGGSLVTPRWIISAAHCYRPPKTLVAHLGDHDLTKEEGTEQHIQVEAAYKHSSYKDEAYDHDIMLVKLAKPAQYNQYVQPIPVARSCPREGTECLVSGYGNLRSDHIGEFPDRLQCVDVPVLSDSSCKASCRGLFTENMFCAGFLEGGKDSCQVDSGGPLVCNGELYGVVSWGWGCAQRNAPGVYAKVYHYILQQLNGWGLYSADEETNPYIDSKITLLNSYGILITPFHLS</sequence>
<dbReference type="Ensembl" id="ENSXETT00000093618">
    <property type="protein sequence ID" value="ENSXETP00000079480"/>
    <property type="gene ID" value="ENSXETG00000041324"/>
</dbReference>
<dbReference type="PROSITE" id="PS00134">
    <property type="entry name" value="TRYPSIN_HIS"/>
    <property type="match status" value="1"/>
</dbReference>
<keyword evidence="4" id="KW-0720">Serine protease</keyword>
<dbReference type="PRINTS" id="PR00722">
    <property type="entry name" value="CHYMOTRYPSIN"/>
</dbReference>
<dbReference type="InterPro" id="IPR043504">
    <property type="entry name" value="Peptidase_S1_PA_chymotrypsin"/>
</dbReference>
<name>A0A6I8R0W5_XENTR</name>
<protein>
    <recommendedName>
        <fullName evidence="7">Peptidase S1 domain-containing protein</fullName>
    </recommendedName>
</protein>
<feature type="domain" description="Peptidase S1" evidence="7">
    <location>
        <begin position="23"/>
        <end position="246"/>
    </location>
</feature>
<evidence type="ECO:0000256" key="4">
    <source>
        <dbReference type="ARBA" id="ARBA00022825"/>
    </source>
</evidence>
<dbReference type="GeneTree" id="ENSGT01050000244883"/>
<feature type="signal peptide" evidence="6">
    <location>
        <begin position="1"/>
        <end position="15"/>
    </location>
</feature>
<dbReference type="CDD" id="cd00190">
    <property type="entry name" value="Tryp_SPc"/>
    <property type="match status" value="1"/>
</dbReference>
<reference evidence="8" key="2">
    <citation type="submission" date="2020-05" db="UniProtKB">
        <authorList>
            <consortium name="Ensembl"/>
        </authorList>
    </citation>
    <scope>IDENTIFICATION</scope>
</reference>
<dbReference type="Pfam" id="PF00089">
    <property type="entry name" value="Trypsin"/>
    <property type="match status" value="1"/>
</dbReference>
<dbReference type="AlphaFoldDB" id="A0A6I8R0W5"/>
<comment type="similarity">
    <text evidence="1">Belongs to the peptidase S1 family. Snake venom subfamily.</text>
</comment>
<dbReference type="InParanoid" id="A0A6I8R0W5"/>
<evidence type="ECO:0000256" key="5">
    <source>
        <dbReference type="ARBA" id="ARBA00023157"/>
    </source>
</evidence>
<evidence type="ECO:0000256" key="3">
    <source>
        <dbReference type="ARBA" id="ARBA00022801"/>
    </source>
</evidence>
<proteinExistence type="inferred from homology"/>
<dbReference type="FunFam" id="2.40.10.10:FF:000170">
    <property type="entry name" value="Serine protease 3"/>
    <property type="match status" value="1"/>
</dbReference>
<dbReference type="SUPFAM" id="SSF50494">
    <property type="entry name" value="Trypsin-like serine proteases"/>
    <property type="match status" value="1"/>
</dbReference>
<keyword evidence="2" id="KW-0645">Protease</keyword>
<reference evidence="8" key="1">
    <citation type="journal article" date="2010" name="Science">
        <title>The genome of the Western clawed frog Xenopus tropicalis.</title>
        <authorList>
            <person name="Hellsten U."/>
            <person name="Harland R.M."/>
            <person name="Gilchrist M.J."/>
            <person name="Hendrix D."/>
            <person name="Jurka J."/>
            <person name="Kapitonov V."/>
            <person name="Ovcharenko I."/>
            <person name="Putnam N.H."/>
            <person name="Shu S."/>
            <person name="Taher L."/>
            <person name="Blitz I.L."/>
            <person name="Blumberg B."/>
            <person name="Dichmann D.S."/>
            <person name="Dubchak I."/>
            <person name="Amaya E."/>
            <person name="Detter J.C."/>
            <person name="Fletcher R."/>
            <person name="Gerhard D.S."/>
            <person name="Goodstein D."/>
            <person name="Graves T."/>
            <person name="Grigoriev I.V."/>
            <person name="Grimwood J."/>
            <person name="Kawashima T."/>
            <person name="Lindquist E."/>
            <person name="Lucas S.M."/>
            <person name="Mead P.E."/>
            <person name="Mitros T."/>
            <person name="Ogino H."/>
            <person name="Ohta Y."/>
            <person name="Poliakov A.V."/>
            <person name="Pollet N."/>
            <person name="Robert J."/>
            <person name="Salamov A."/>
            <person name="Sater A.K."/>
            <person name="Schmutz J."/>
            <person name="Terry A."/>
            <person name="Vize P.D."/>
            <person name="Warren W.C."/>
            <person name="Wells D."/>
            <person name="Wills A."/>
            <person name="Wilson R.K."/>
            <person name="Zimmerman L.B."/>
            <person name="Zorn A.M."/>
            <person name="Grainger R."/>
            <person name="Grammer T."/>
            <person name="Khokha M.K."/>
            <person name="Richardson P.M."/>
            <person name="Rokhsar D.S."/>
        </authorList>
    </citation>
    <scope>NUCLEOTIDE SEQUENCE [LARGE SCALE GENOMIC DNA]</scope>
    <source>
        <strain evidence="8">Nigerian</strain>
    </source>
</reference>
<dbReference type="GO" id="GO:0006508">
    <property type="term" value="P:proteolysis"/>
    <property type="evidence" value="ECO:0007669"/>
    <property type="project" value="UniProtKB-KW"/>
</dbReference>
<dbReference type="InterPro" id="IPR009003">
    <property type="entry name" value="Peptidase_S1_PA"/>
</dbReference>
<dbReference type="PROSITE" id="PS50240">
    <property type="entry name" value="TRYPSIN_DOM"/>
    <property type="match status" value="1"/>
</dbReference>
<evidence type="ECO:0000256" key="2">
    <source>
        <dbReference type="ARBA" id="ARBA00022670"/>
    </source>
</evidence>
<dbReference type="InterPro" id="IPR001314">
    <property type="entry name" value="Peptidase_S1A"/>
</dbReference>
<evidence type="ECO:0000259" key="7">
    <source>
        <dbReference type="PROSITE" id="PS50240"/>
    </source>
</evidence>
<dbReference type="GO" id="GO:0004252">
    <property type="term" value="F:serine-type endopeptidase activity"/>
    <property type="evidence" value="ECO:0007669"/>
    <property type="project" value="InterPro"/>
</dbReference>
<dbReference type="InterPro" id="IPR050127">
    <property type="entry name" value="Serine_Proteases_S1"/>
</dbReference>
<keyword evidence="3" id="KW-0378">Hydrolase</keyword>
<dbReference type="Bgee" id="ENSXETG00000041324">
    <property type="expression patterns" value="Expressed in ovary and 2 other cell types or tissues"/>
</dbReference>
<evidence type="ECO:0000313" key="8">
    <source>
        <dbReference type="Ensembl" id="ENSXETP00000079480"/>
    </source>
</evidence>
<dbReference type="FunFam" id="2.40.10.10:FF:000010">
    <property type="entry name" value="Kallikrein related peptidase 11"/>
    <property type="match status" value="1"/>
</dbReference>
<dbReference type="PANTHER" id="PTHR24264:SF71">
    <property type="entry name" value="PANCREATIC TRYPSIN 1"/>
    <property type="match status" value="1"/>
</dbReference>
<dbReference type="SMART" id="SM00020">
    <property type="entry name" value="Tryp_SPc"/>
    <property type="match status" value="1"/>
</dbReference>
<keyword evidence="6" id="KW-0732">Signal</keyword>
<dbReference type="Gene3D" id="2.40.10.10">
    <property type="entry name" value="Trypsin-like serine proteases"/>
    <property type="match status" value="2"/>
</dbReference>